<dbReference type="EMBL" id="MOBO01000020">
    <property type="protein sequence ID" value="RON36219.1"/>
    <property type="molecule type" value="Genomic_DNA"/>
</dbReference>
<sequence>MNRPGNARQIAIGNVFEVQAGQGVRQIANHGEAMRSASGDVAEFFVSVDEEHRGFGVVGVDGEVTRHDLVGHWCNSRLSYHRSRPSE</sequence>
<comment type="caution">
    <text evidence="1">The sequence shown here is derived from an EMBL/GenBank/DDBJ whole genome shotgun (WGS) entry which is preliminary data.</text>
</comment>
<dbReference type="AlphaFoldDB" id="A0A423JEZ5"/>
<accession>A0A423JEZ5</accession>
<reference evidence="1 2" key="1">
    <citation type="submission" date="2016-10" db="EMBL/GenBank/DDBJ databases">
        <title>Comparative genome analysis of multiple Pseudomonas spp. focuses on biocontrol and plant growth promoting traits.</title>
        <authorList>
            <person name="Tao X.-Y."/>
            <person name="Taylor C.G."/>
        </authorList>
    </citation>
    <scope>NUCLEOTIDE SEQUENCE [LARGE SCALE GENOMIC DNA]</scope>
    <source>
        <strain evidence="1 2">38D4</strain>
    </source>
</reference>
<name>A0A423JEZ5_9PSED</name>
<organism evidence="1 2">
    <name type="scientific">Pseudomonas brassicacearum</name>
    <dbReference type="NCBI Taxonomy" id="930166"/>
    <lineage>
        <taxon>Bacteria</taxon>
        <taxon>Pseudomonadati</taxon>
        <taxon>Pseudomonadota</taxon>
        <taxon>Gammaproteobacteria</taxon>
        <taxon>Pseudomonadales</taxon>
        <taxon>Pseudomonadaceae</taxon>
        <taxon>Pseudomonas</taxon>
    </lineage>
</organism>
<evidence type="ECO:0000313" key="2">
    <source>
        <dbReference type="Proteomes" id="UP000286351"/>
    </source>
</evidence>
<proteinExistence type="predicted"/>
<gene>
    <name evidence="1" type="ORF">BK664_19935</name>
</gene>
<protein>
    <submittedName>
        <fullName evidence="1">Uncharacterized protein</fullName>
    </submittedName>
</protein>
<evidence type="ECO:0000313" key="1">
    <source>
        <dbReference type="EMBL" id="RON36219.1"/>
    </source>
</evidence>
<dbReference type="Proteomes" id="UP000286351">
    <property type="component" value="Unassembled WGS sequence"/>
</dbReference>